<dbReference type="GO" id="GO:0004521">
    <property type="term" value="F:RNA endonuclease activity"/>
    <property type="evidence" value="ECO:0007669"/>
    <property type="project" value="TreeGrafter"/>
</dbReference>
<dbReference type="PANTHER" id="PTHR33988:SF3">
    <property type="entry name" value="ENDORIBONUCLEASE TOXIN CHPB-RELATED"/>
    <property type="match status" value="1"/>
</dbReference>
<keyword evidence="1" id="KW-0378">Hydrolase</keyword>
<evidence type="ECO:0000313" key="2">
    <source>
        <dbReference type="Proteomes" id="UP000449969"/>
    </source>
</evidence>
<name>A0A844TIG3_9BRAD</name>
<dbReference type="GO" id="GO:0003677">
    <property type="term" value="F:DNA binding"/>
    <property type="evidence" value="ECO:0007669"/>
    <property type="project" value="InterPro"/>
</dbReference>
<dbReference type="OrthoDB" id="9808744at2"/>
<dbReference type="InterPro" id="IPR011067">
    <property type="entry name" value="Plasmid_toxin/cell-grow_inhib"/>
</dbReference>
<dbReference type="AlphaFoldDB" id="A0A844TIG3"/>
<keyword evidence="2" id="KW-1185">Reference proteome</keyword>
<dbReference type="GO" id="GO:0016075">
    <property type="term" value="P:rRNA catabolic process"/>
    <property type="evidence" value="ECO:0007669"/>
    <property type="project" value="TreeGrafter"/>
</dbReference>
<dbReference type="GO" id="GO:0006402">
    <property type="term" value="P:mRNA catabolic process"/>
    <property type="evidence" value="ECO:0007669"/>
    <property type="project" value="TreeGrafter"/>
</dbReference>
<dbReference type="Pfam" id="PF02452">
    <property type="entry name" value="PemK_toxin"/>
    <property type="match status" value="1"/>
</dbReference>
<keyword evidence="1" id="KW-0255">Endonuclease</keyword>
<dbReference type="Gene3D" id="2.30.30.110">
    <property type="match status" value="1"/>
</dbReference>
<evidence type="ECO:0000313" key="1">
    <source>
        <dbReference type="EMBL" id="MVT78206.1"/>
    </source>
</evidence>
<proteinExistence type="predicted"/>
<gene>
    <name evidence="1" type="ORF">GPL20_35095</name>
</gene>
<reference evidence="1 2" key="1">
    <citation type="submission" date="2019-12" db="EMBL/GenBank/DDBJ databases">
        <title>Draft genome sequences Bradyrhizobium cajani AMBPC1010, Bradyrhizobium pachyrhizi AMBPC1040 and Bradyrhizobium yuanmingense ALSPC3051, three plant growth promoting strains isolated from nodules of Cajanus cajan L. in Dominican Republic.</title>
        <authorList>
            <person name="Flores-Felix J.D."/>
            <person name="Araujo J."/>
            <person name="Diaz-Alcantara C."/>
            <person name="Gonzalez-Andres F."/>
            <person name="Velazquez E."/>
        </authorList>
    </citation>
    <scope>NUCLEOTIDE SEQUENCE [LARGE SCALE GENOMIC DNA]</scope>
    <source>
        <strain evidence="1 2">1010</strain>
    </source>
</reference>
<keyword evidence="1" id="KW-0540">Nuclease</keyword>
<comment type="caution">
    <text evidence="1">The sequence shown here is derived from an EMBL/GenBank/DDBJ whole genome shotgun (WGS) entry which is preliminary data.</text>
</comment>
<sequence length="127" mass="13829">MTRSIGDRLLATKSGDYCPDAGDVIWIDLDPTVGHEQSGRRRPVMVVSPRSYNAVAGLCVICPITSRVRGYPFEAALPEGASVRGVVLADQPRSISWEKRPITLAGRAPDMLRTEVRERLAALLGID</sequence>
<accession>A0A844TIG3</accession>
<dbReference type="SUPFAM" id="SSF50118">
    <property type="entry name" value="Cell growth inhibitor/plasmid maintenance toxic component"/>
    <property type="match status" value="1"/>
</dbReference>
<organism evidence="1 2">
    <name type="scientific">Bradyrhizobium cajani</name>
    <dbReference type="NCBI Taxonomy" id="1928661"/>
    <lineage>
        <taxon>Bacteria</taxon>
        <taxon>Pseudomonadati</taxon>
        <taxon>Pseudomonadota</taxon>
        <taxon>Alphaproteobacteria</taxon>
        <taxon>Hyphomicrobiales</taxon>
        <taxon>Nitrobacteraceae</taxon>
        <taxon>Bradyrhizobium</taxon>
    </lineage>
</organism>
<dbReference type="PANTHER" id="PTHR33988">
    <property type="entry name" value="ENDORIBONUCLEASE MAZF-RELATED"/>
    <property type="match status" value="1"/>
</dbReference>
<dbReference type="EMBL" id="WQNE01000048">
    <property type="protein sequence ID" value="MVT78206.1"/>
    <property type="molecule type" value="Genomic_DNA"/>
</dbReference>
<dbReference type="InterPro" id="IPR003477">
    <property type="entry name" value="PemK-like"/>
</dbReference>
<dbReference type="Proteomes" id="UP000449969">
    <property type="component" value="Unassembled WGS sequence"/>
</dbReference>
<protein>
    <submittedName>
        <fullName evidence="1">mRNA-degrading endonuclease</fullName>
    </submittedName>
</protein>